<protein>
    <submittedName>
        <fullName evidence="1">Uncharacterized protein</fullName>
    </submittedName>
</protein>
<dbReference type="EMBL" id="LT630287">
    <property type="protein sequence ID" value="SFV41458.1"/>
    <property type="molecule type" value="Genomic_DNA"/>
</dbReference>
<dbReference type="AlphaFoldDB" id="A0A1K1KRB5"/>
<evidence type="ECO:0000313" key="1">
    <source>
        <dbReference type="EMBL" id="SFV41458.1"/>
    </source>
</evidence>
<dbReference type="Proteomes" id="UP000190935">
    <property type="component" value="Chromosome I"/>
</dbReference>
<proteinExistence type="predicted"/>
<reference evidence="2" key="1">
    <citation type="submission" date="2016-11" db="EMBL/GenBank/DDBJ databases">
        <authorList>
            <person name="Papadimitriou K."/>
        </authorList>
    </citation>
    <scope>NUCLEOTIDE SEQUENCE [LARGE SCALE GENOMIC DNA]</scope>
    <source>
        <strain evidence="2">ACA-DC 1533</strain>
    </source>
</reference>
<organism evidence="1 2">
    <name type="scientific">Ligilactobacillus acidipiscis</name>
    <dbReference type="NCBI Taxonomy" id="89059"/>
    <lineage>
        <taxon>Bacteria</taxon>
        <taxon>Bacillati</taxon>
        <taxon>Bacillota</taxon>
        <taxon>Bacilli</taxon>
        <taxon>Lactobacillales</taxon>
        <taxon>Lactobacillaceae</taxon>
        <taxon>Ligilactobacillus</taxon>
    </lineage>
</organism>
<evidence type="ECO:0000313" key="2">
    <source>
        <dbReference type="Proteomes" id="UP000190935"/>
    </source>
</evidence>
<name>A0A1K1KRB5_9LACO</name>
<dbReference type="KEGG" id="laca:LAC1533_2035"/>
<sequence length="38" mass="4580">MPCKKDKCLEVLVHLLGAWIFEIFRHDFKAREKHLVLD</sequence>
<gene>
    <name evidence="1" type="ORF">LAC1533_2035</name>
</gene>
<accession>A0A1K1KRB5</accession>